<keyword evidence="8" id="KW-1185">Reference proteome</keyword>
<dbReference type="PANTHER" id="PTHR43780:SF2">
    <property type="entry name" value="1-AMINOCYCLOPROPANE-1-CARBOXYLATE DEAMINASE-RELATED"/>
    <property type="match status" value="1"/>
</dbReference>
<protein>
    <submittedName>
        <fullName evidence="7">D-cysteine desulfhydrase</fullName>
        <ecNumber evidence="7">4.4.1.15</ecNumber>
    </submittedName>
</protein>
<dbReference type="PIRSF" id="PIRSF006278">
    <property type="entry name" value="ACCD_DCysDesulf"/>
    <property type="match status" value="1"/>
</dbReference>
<dbReference type="Pfam" id="PF00291">
    <property type="entry name" value="PALP"/>
    <property type="match status" value="1"/>
</dbReference>
<feature type="domain" description="Tryptophan synthase beta chain-like PALP" evidence="6">
    <location>
        <begin position="46"/>
        <end position="361"/>
    </location>
</feature>
<dbReference type="NCBIfam" id="TIGR01275">
    <property type="entry name" value="ACC_deam_rel"/>
    <property type="match status" value="1"/>
</dbReference>
<dbReference type="GO" id="GO:0019148">
    <property type="term" value="F:D-cysteine desulfhydrase activity"/>
    <property type="evidence" value="ECO:0007669"/>
    <property type="project" value="UniProtKB-EC"/>
</dbReference>
<dbReference type="InterPro" id="IPR001926">
    <property type="entry name" value="TrpB-like_PALP"/>
</dbReference>
<dbReference type="NCBIfam" id="NF003031">
    <property type="entry name" value="PRK03910.1-4"/>
    <property type="match status" value="1"/>
</dbReference>
<evidence type="ECO:0000256" key="4">
    <source>
        <dbReference type="PIRSR" id="PIRSR006278-1"/>
    </source>
</evidence>
<evidence type="ECO:0000313" key="8">
    <source>
        <dbReference type="Proteomes" id="UP000234525"/>
    </source>
</evidence>
<dbReference type="InterPro" id="IPR027278">
    <property type="entry name" value="ACCD_DCysDesulf"/>
</dbReference>
<comment type="cofactor">
    <cofactor evidence="1">
        <name>pyridoxal 5'-phosphate</name>
        <dbReference type="ChEBI" id="CHEBI:597326"/>
    </cofactor>
</comment>
<gene>
    <name evidence="7" type="ORF">BAUR9175_01372</name>
</gene>
<dbReference type="SUPFAM" id="SSF53686">
    <property type="entry name" value="Tryptophan synthase beta subunit-like PLP-dependent enzymes"/>
    <property type="match status" value="1"/>
</dbReference>
<dbReference type="AlphaFoldDB" id="A0A2H1IIT7"/>
<evidence type="ECO:0000259" key="6">
    <source>
        <dbReference type="Pfam" id="PF00291"/>
    </source>
</evidence>
<dbReference type="GO" id="GO:1901605">
    <property type="term" value="P:alpha-amino acid metabolic process"/>
    <property type="evidence" value="ECO:0007669"/>
    <property type="project" value="UniProtKB-ARBA"/>
</dbReference>
<dbReference type="Proteomes" id="UP000234525">
    <property type="component" value="Unassembled WGS sequence"/>
</dbReference>
<comment type="caution">
    <text evidence="7">The sequence shown here is derived from an EMBL/GenBank/DDBJ whole genome shotgun (WGS) entry which is preliminary data.</text>
</comment>
<dbReference type="InterPro" id="IPR036052">
    <property type="entry name" value="TrpB-like_PALP_sf"/>
</dbReference>
<organism evidence="7 8">
    <name type="scientific">Brevibacterium aurantiacum</name>
    <dbReference type="NCBI Taxonomy" id="273384"/>
    <lineage>
        <taxon>Bacteria</taxon>
        <taxon>Bacillati</taxon>
        <taxon>Actinomycetota</taxon>
        <taxon>Actinomycetes</taxon>
        <taxon>Micrococcales</taxon>
        <taxon>Brevibacteriaceae</taxon>
        <taxon>Brevibacterium</taxon>
    </lineage>
</organism>
<accession>A0A2H1IIT7</accession>
<dbReference type="EC" id="4.4.1.15" evidence="7"/>
<keyword evidence="7" id="KW-0456">Lyase</keyword>
<feature type="active site" description="Nucleophile" evidence="4">
    <location>
        <position position="110"/>
    </location>
</feature>
<evidence type="ECO:0000313" key="7">
    <source>
        <dbReference type="EMBL" id="SMX75103.1"/>
    </source>
</evidence>
<evidence type="ECO:0000256" key="5">
    <source>
        <dbReference type="PIRSR" id="PIRSR006278-2"/>
    </source>
</evidence>
<dbReference type="Gene3D" id="3.40.50.1100">
    <property type="match status" value="2"/>
</dbReference>
<dbReference type="InterPro" id="IPR005966">
    <property type="entry name" value="D-Cys_desShydrase"/>
</dbReference>
<proteinExistence type="inferred from homology"/>
<feature type="modified residue" description="N6-(pyridoxal phosphate)lysine" evidence="5">
    <location>
        <position position="83"/>
    </location>
</feature>
<name>A0A2H1IIT7_BREAU</name>
<evidence type="ECO:0000256" key="1">
    <source>
        <dbReference type="ARBA" id="ARBA00001933"/>
    </source>
</evidence>
<dbReference type="EMBL" id="FXZB01000008">
    <property type="protein sequence ID" value="SMX75103.1"/>
    <property type="molecule type" value="Genomic_DNA"/>
</dbReference>
<sequence>MACIRLFTMSSSRTPPTRLSEPSQGRWQVDSGTMADLNTLPRRRYTNGPTALDHLERLSRQLGGPQIWIKRDDQLGLTQGGNKTRKLEFLIADALAQGADTLVTAGGVQSNHCRLTLSAARREGLECHLVLEEDLGSDGAPIPADAGGNPPEHTGNFLLFDLLGADSVEVHPNGSDLIARAHELAGELKAQGRNPYVISVGGSNVTGALGYVDCAQELLTQFAEVGLDVSSIVTPSGSAGMQAGLIVGLHSAGSQIPVVGINVSRSQEEQEPKIVGLVDEVASFLELPSVPRERSLGLGDYFGTGYALPSPEMVEAVRLFAQTEGILLDPVYTGKAAAGLIDLVRQGRFGTDDHVVFIHSGGVPGLYARAGAFA</sequence>
<evidence type="ECO:0000256" key="3">
    <source>
        <dbReference type="ARBA" id="ARBA00022898"/>
    </source>
</evidence>
<keyword evidence="3 5" id="KW-0663">Pyridoxal phosphate</keyword>
<comment type="similarity">
    <text evidence="2">Belongs to the ACC deaminase/D-cysteine desulfhydrase family.</text>
</comment>
<dbReference type="PANTHER" id="PTHR43780">
    <property type="entry name" value="1-AMINOCYCLOPROPANE-1-CARBOXYLATE DEAMINASE-RELATED"/>
    <property type="match status" value="1"/>
</dbReference>
<evidence type="ECO:0000256" key="2">
    <source>
        <dbReference type="ARBA" id="ARBA00008639"/>
    </source>
</evidence>
<reference evidence="7" key="1">
    <citation type="submission" date="2017-03" db="EMBL/GenBank/DDBJ databases">
        <authorList>
            <person name="Monnet C."/>
        </authorList>
    </citation>
    <scope>NUCLEOTIDE SEQUENCE [LARGE SCALE GENOMIC DNA]</scope>
    <source>
        <strain evidence="7">ATCC 9175</strain>
    </source>
</reference>